<dbReference type="EMBL" id="CABFNQ020000741">
    <property type="protein sequence ID" value="CAH0031144.1"/>
    <property type="molecule type" value="Genomic_DNA"/>
</dbReference>
<dbReference type="AlphaFoldDB" id="A0A9N9VWD9"/>
<reference evidence="1" key="1">
    <citation type="submission" date="2021-10" db="EMBL/GenBank/DDBJ databases">
        <authorList>
            <person name="Piombo E."/>
        </authorList>
    </citation>
    <scope>NUCLEOTIDE SEQUENCE</scope>
</reference>
<comment type="caution">
    <text evidence="1">The sequence shown here is derived from an EMBL/GenBank/DDBJ whole genome shotgun (WGS) entry which is preliminary data.</text>
</comment>
<dbReference type="Proteomes" id="UP000696573">
    <property type="component" value="Unassembled WGS sequence"/>
</dbReference>
<protein>
    <submittedName>
        <fullName evidence="1">Uncharacterized protein</fullName>
    </submittedName>
</protein>
<evidence type="ECO:0000313" key="2">
    <source>
        <dbReference type="Proteomes" id="UP000696573"/>
    </source>
</evidence>
<evidence type="ECO:0000313" key="1">
    <source>
        <dbReference type="EMBL" id="CAH0031144.1"/>
    </source>
</evidence>
<organism evidence="1 2">
    <name type="scientific">Clonostachys rhizophaga</name>
    <dbReference type="NCBI Taxonomy" id="160324"/>
    <lineage>
        <taxon>Eukaryota</taxon>
        <taxon>Fungi</taxon>
        <taxon>Dikarya</taxon>
        <taxon>Ascomycota</taxon>
        <taxon>Pezizomycotina</taxon>
        <taxon>Sordariomycetes</taxon>
        <taxon>Hypocreomycetidae</taxon>
        <taxon>Hypocreales</taxon>
        <taxon>Bionectriaceae</taxon>
        <taxon>Clonostachys</taxon>
    </lineage>
</organism>
<gene>
    <name evidence="1" type="ORF">CRHIZ90672A_00009756</name>
</gene>
<sequence>MEIEWFMIFDIGKCSPDTGWPTIEKGRMIELVVLSSVFGVRHDTLTDEAVTDHSELKYPADFTSEAGRSKHGQTNQEYIGLVEGR</sequence>
<keyword evidence="2" id="KW-1185">Reference proteome</keyword>
<name>A0A9N9VWD9_9HYPO</name>
<proteinExistence type="predicted"/>
<accession>A0A9N9VWD9</accession>